<feature type="compositionally biased region" description="Basic and acidic residues" evidence="1">
    <location>
        <begin position="38"/>
        <end position="50"/>
    </location>
</feature>
<dbReference type="AlphaFoldDB" id="A0A9N8EJ23"/>
<evidence type="ECO:0000313" key="3">
    <source>
        <dbReference type="Proteomes" id="UP001153069"/>
    </source>
</evidence>
<dbReference type="EMBL" id="CAICTM010001217">
    <property type="protein sequence ID" value="CAB9521658.1"/>
    <property type="molecule type" value="Genomic_DNA"/>
</dbReference>
<feature type="compositionally biased region" description="Basic and acidic residues" evidence="1">
    <location>
        <begin position="107"/>
        <end position="117"/>
    </location>
</feature>
<reference evidence="2" key="1">
    <citation type="submission" date="2020-06" db="EMBL/GenBank/DDBJ databases">
        <authorList>
            <consortium name="Plant Systems Biology data submission"/>
        </authorList>
    </citation>
    <scope>NUCLEOTIDE SEQUENCE</scope>
    <source>
        <strain evidence="2">D6</strain>
    </source>
</reference>
<accession>A0A9N8EJ23</accession>
<name>A0A9N8EJ23_9STRA</name>
<feature type="compositionally biased region" description="Basic and acidic residues" evidence="1">
    <location>
        <begin position="79"/>
        <end position="88"/>
    </location>
</feature>
<evidence type="ECO:0000256" key="1">
    <source>
        <dbReference type="SAM" id="MobiDB-lite"/>
    </source>
</evidence>
<gene>
    <name evidence="2" type="ORF">SEMRO_1219_G253470.1</name>
</gene>
<protein>
    <submittedName>
        <fullName evidence="2">Uncharacterized protein</fullName>
    </submittedName>
</protein>
<proteinExistence type="predicted"/>
<organism evidence="2 3">
    <name type="scientific">Seminavis robusta</name>
    <dbReference type="NCBI Taxonomy" id="568900"/>
    <lineage>
        <taxon>Eukaryota</taxon>
        <taxon>Sar</taxon>
        <taxon>Stramenopiles</taxon>
        <taxon>Ochrophyta</taxon>
        <taxon>Bacillariophyta</taxon>
        <taxon>Bacillariophyceae</taxon>
        <taxon>Bacillariophycidae</taxon>
        <taxon>Naviculales</taxon>
        <taxon>Naviculaceae</taxon>
        <taxon>Seminavis</taxon>
    </lineage>
</organism>
<feature type="region of interest" description="Disordered" evidence="1">
    <location>
        <begin position="16"/>
        <end position="149"/>
    </location>
</feature>
<keyword evidence="3" id="KW-1185">Reference proteome</keyword>
<comment type="caution">
    <text evidence="2">The sequence shown here is derived from an EMBL/GenBank/DDBJ whole genome shotgun (WGS) entry which is preliminary data.</text>
</comment>
<sequence>MSTHRSFSDGILALAGAKNENETDTDDDLASLGSQEAAKLELQREKERINNTRSNSDSDTDSGQAPNEQAPNTTNRRATIKEEGKGEEEITIAGMPVPAPGGPACTKGDDESYHGEDGPLLVSNKRKRANKKNGECKKQPKQNNNETHD</sequence>
<evidence type="ECO:0000313" key="2">
    <source>
        <dbReference type="EMBL" id="CAB9521658.1"/>
    </source>
</evidence>
<dbReference type="Proteomes" id="UP001153069">
    <property type="component" value="Unassembled WGS sequence"/>
</dbReference>
<feature type="compositionally biased region" description="Polar residues" evidence="1">
    <location>
        <begin position="63"/>
        <end position="77"/>
    </location>
</feature>